<dbReference type="InterPro" id="IPR024079">
    <property type="entry name" value="MetalloPept_cat_dom_sf"/>
</dbReference>
<keyword evidence="4" id="KW-0479">Metal-binding</keyword>
<dbReference type="PANTHER" id="PTHR11733">
    <property type="entry name" value="ZINC METALLOPROTEASE FAMILY M13 NEPRILYSIN-RELATED"/>
    <property type="match status" value="1"/>
</dbReference>
<evidence type="ECO:0000256" key="2">
    <source>
        <dbReference type="ARBA" id="ARBA00007357"/>
    </source>
</evidence>
<proteinExistence type="inferred from homology"/>
<keyword evidence="6" id="KW-0862">Zinc</keyword>
<feature type="domain" description="Peptidase M13 N-terminal" evidence="9">
    <location>
        <begin position="52"/>
        <end position="431"/>
    </location>
</feature>
<dbReference type="InterPro" id="IPR042089">
    <property type="entry name" value="Peptidase_M13_dom_2"/>
</dbReference>
<dbReference type="RefSeq" id="WP_074976307.1">
    <property type="nucleotide sequence ID" value="NZ_FPAG01000001.1"/>
</dbReference>
<evidence type="ECO:0000256" key="5">
    <source>
        <dbReference type="ARBA" id="ARBA00022801"/>
    </source>
</evidence>
<evidence type="ECO:0000256" key="1">
    <source>
        <dbReference type="ARBA" id="ARBA00001947"/>
    </source>
</evidence>
<evidence type="ECO:0000259" key="8">
    <source>
        <dbReference type="Pfam" id="PF01431"/>
    </source>
</evidence>
<dbReference type="PROSITE" id="PS51885">
    <property type="entry name" value="NEPRILYSIN"/>
    <property type="match status" value="1"/>
</dbReference>
<dbReference type="SUPFAM" id="SSF55486">
    <property type="entry name" value="Metalloproteases ('zincins'), catalytic domain"/>
    <property type="match status" value="1"/>
</dbReference>
<sequence>MKVNFLKPVALGALTIATVVACKTDAKKEEVAVVEKIPGINLELMDTTVSAKNDFFRYVNGKWLDDTEIPPSRASWGSFYELRQKTDEDALNILKQAVNDPNLDPNSDQAKAVYLFQSIMDTVSRNEQGVAPLQPYLDKINAIEDIDGLQAFLIEMEPKGGAGFFGFGVGADAKDSNKNRASIGAGALGLPDRDYYLLEDEDSQEIRDKYTAHITRMLQFIGYDEATAQKEAAQILAFETKLAEPRLDKVQRRDPSLTYNPTAISDLQKMASSVNWKNYLDGIGAASVDTVNISQLDYFKSLSNTISNNNIDDIKAYLRWTALNDAASVLSTEIEYANWEFYSKTLRGAQEQRARDERALQTINWTLGEALGKLYVEEVFPPEAKAQAETMIQNIIKAYETRINALPWMDEETKKKAIEKLTKTTIKVGYPDEWKDYSDLVVKSTKDGGSYLQNGLNAAEWNFKRDLEKLGKPVDKSEWFMAPQIVNAYYNPSYNEIVFPAAILQPPFFNFTADAAVNYGGIGAVIGHEISHGFDDSGADYDADGNLVNWWTDKDLEEFNRLGDSLAAQYSKIEVLPGVHINGKFTLGENIGDLGGVNAAYDGLQIHLKENGNPGEIDGYTPEQRFFMSWATVWRTKSRDEALKNQVKTDPHSPGRYRATQPLLNIEAFYDAFDITENDGMYLAPEERVKIW</sequence>
<dbReference type="PROSITE" id="PS51257">
    <property type="entry name" value="PROKAR_LIPOPROTEIN"/>
    <property type="match status" value="1"/>
</dbReference>
<dbReference type="InterPro" id="IPR008753">
    <property type="entry name" value="Peptidase_M13_N"/>
</dbReference>
<feature type="domain" description="Peptidase M13 C-terminal" evidence="8">
    <location>
        <begin position="487"/>
        <end position="689"/>
    </location>
</feature>
<dbReference type="GO" id="GO:0046872">
    <property type="term" value="F:metal ion binding"/>
    <property type="evidence" value="ECO:0007669"/>
    <property type="project" value="UniProtKB-KW"/>
</dbReference>
<dbReference type="CDD" id="cd08662">
    <property type="entry name" value="M13"/>
    <property type="match status" value="1"/>
</dbReference>
<dbReference type="GO" id="GO:0004222">
    <property type="term" value="F:metalloendopeptidase activity"/>
    <property type="evidence" value="ECO:0007669"/>
    <property type="project" value="InterPro"/>
</dbReference>
<dbReference type="Proteomes" id="UP000183209">
    <property type="component" value="Unassembled WGS sequence"/>
</dbReference>
<organism evidence="10 11">
    <name type="scientific">Zhouia amylolytica</name>
    <dbReference type="NCBI Taxonomy" id="376730"/>
    <lineage>
        <taxon>Bacteria</taxon>
        <taxon>Pseudomonadati</taxon>
        <taxon>Bacteroidota</taxon>
        <taxon>Flavobacteriia</taxon>
        <taxon>Flavobacteriales</taxon>
        <taxon>Flavobacteriaceae</taxon>
        <taxon>Zhouia</taxon>
    </lineage>
</organism>
<comment type="cofactor">
    <cofactor evidence="1">
        <name>Zn(2+)</name>
        <dbReference type="ChEBI" id="CHEBI:29105"/>
    </cofactor>
</comment>
<protein>
    <submittedName>
        <fullName evidence="10">Putative endopeptidase</fullName>
    </submittedName>
</protein>
<dbReference type="PANTHER" id="PTHR11733:SF167">
    <property type="entry name" value="FI17812P1-RELATED"/>
    <property type="match status" value="1"/>
</dbReference>
<dbReference type="Gene3D" id="1.10.1380.10">
    <property type="entry name" value="Neutral endopeptidase , domain2"/>
    <property type="match status" value="1"/>
</dbReference>
<evidence type="ECO:0000313" key="10">
    <source>
        <dbReference type="EMBL" id="SFS36666.1"/>
    </source>
</evidence>
<evidence type="ECO:0000256" key="4">
    <source>
        <dbReference type="ARBA" id="ARBA00022723"/>
    </source>
</evidence>
<evidence type="ECO:0000256" key="7">
    <source>
        <dbReference type="ARBA" id="ARBA00023049"/>
    </source>
</evidence>
<evidence type="ECO:0000256" key="6">
    <source>
        <dbReference type="ARBA" id="ARBA00022833"/>
    </source>
</evidence>
<dbReference type="Pfam" id="PF05649">
    <property type="entry name" value="Peptidase_M13_N"/>
    <property type="match status" value="1"/>
</dbReference>
<gene>
    <name evidence="10" type="ORF">SAMN04487906_0175</name>
</gene>
<dbReference type="Pfam" id="PF01431">
    <property type="entry name" value="Peptidase_M13"/>
    <property type="match status" value="1"/>
</dbReference>
<dbReference type="OrthoDB" id="9775677at2"/>
<dbReference type="GO" id="GO:0016485">
    <property type="term" value="P:protein processing"/>
    <property type="evidence" value="ECO:0007669"/>
    <property type="project" value="TreeGrafter"/>
</dbReference>
<reference evidence="10 11" key="1">
    <citation type="submission" date="2016-10" db="EMBL/GenBank/DDBJ databases">
        <authorList>
            <person name="de Groot N.N."/>
        </authorList>
    </citation>
    <scope>NUCLEOTIDE SEQUENCE [LARGE SCALE GENOMIC DNA]</scope>
    <source>
        <strain evidence="10 11">CGMCC 1.6114</strain>
    </source>
</reference>
<evidence type="ECO:0000313" key="11">
    <source>
        <dbReference type="Proteomes" id="UP000183209"/>
    </source>
</evidence>
<evidence type="ECO:0000256" key="3">
    <source>
        <dbReference type="ARBA" id="ARBA00022670"/>
    </source>
</evidence>
<dbReference type="GO" id="GO:0005886">
    <property type="term" value="C:plasma membrane"/>
    <property type="evidence" value="ECO:0007669"/>
    <property type="project" value="TreeGrafter"/>
</dbReference>
<keyword evidence="5" id="KW-0378">Hydrolase</keyword>
<name>A0A1I6P930_9FLAO</name>
<dbReference type="EMBL" id="FPAG01000001">
    <property type="protein sequence ID" value="SFS36666.1"/>
    <property type="molecule type" value="Genomic_DNA"/>
</dbReference>
<accession>A0A1I6P930</accession>
<keyword evidence="3" id="KW-0645">Protease</keyword>
<evidence type="ECO:0000259" key="9">
    <source>
        <dbReference type="Pfam" id="PF05649"/>
    </source>
</evidence>
<dbReference type="AlphaFoldDB" id="A0A1I6P930"/>
<dbReference type="InterPro" id="IPR018497">
    <property type="entry name" value="Peptidase_M13_C"/>
</dbReference>
<dbReference type="InterPro" id="IPR000718">
    <property type="entry name" value="Peptidase_M13"/>
</dbReference>
<comment type="similarity">
    <text evidence="2">Belongs to the peptidase M13 family.</text>
</comment>
<dbReference type="PRINTS" id="PR00786">
    <property type="entry name" value="NEPRILYSIN"/>
</dbReference>
<dbReference type="Gene3D" id="3.40.390.10">
    <property type="entry name" value="Collagenase (Catalytic Domain)"/>
    <property type="match status" value="1"/>
</dbReference>
<keyword evidence="7" id="KW-0482">Metalloprotease</keyword>